<dbReference type="SUPFAM" id="SSF55961">
    <property type="entry name" value="Bet v1-like"/>
    <property type="match status" value="1"/>
</dbReference>
<keyword evidence="2" id="KW-1185">Reference proteome</keyword>
<proteinExistence type="predicted"/>
<protein>
    <submittedName>
        <fullName evidence="1">SRPBCC family protein</fullName>
    </submittedName>
</protein>
<sequence length="164" mass="18502">MGVYNVHERLIHAEQSEVGPLIDSLAGDHDALWPRRDWPPMRLDGPLAVGAAGGHGPIRYTVITYVPSTWVRFGFSGPRGFDGFHEYAVLPVDEHRTLLRHTLAMRVHGSARLTWPLLWRHLHDACVEDSLDRAEATRSPLAHPARRSPYVRLLRALLARTVAR</sequence>
<organism evidence="1 2">
    <name type="scientific">Nonomuraea corallina</name>
    <dbReference type="NCBI Taxonomy" id="2989783"/>
    <lineage>
        <taxon>Bacteria</taxon>
        <taxon>Bacillati</taxon>
        <taxon>Actinomycetota</taxon>
        <taxon>Actinomycetes</taxon>
        <taxon>Streptosporangiales</taxon>
        <taxon>Streptosporangiaceae</taxon>
        <taxon>Nonomuraea</taxon>
    </lineage>
</organism>
<gene>
    <name evidence="1" type="ORF">OUY22_30885</name>
</gene>
<dbReference type="EMBL" id="JAPNNL010000182">
    <property type="protein sequence ID" value="MDA0637836.1"/>
    <property type="molecule type" value="Genomic_DNA"/>
</dbReference>
<name>A0ABT4SKT5_9ACTN</name>
<dbReference type="RefSeq" id="WP_270158746.1">
    <property type="nucleotide sequence ID" value="NZ_JAPNNL010000182.1"/>
</dbReference>
<evidence type="ECO:0000313" key="2">
    <source>
        <dbReference type="Proteomes" id="UP001144036"/>
    </source>
</evidence>
<dbReference type="Proteomes" id="UP001144036">
    <property type="component" value="Unassembled WGS sequence"/>
</dbReference>
<comment type="caution">
    <text evidence="1">The sequence shown here is derived from an EMBL/GenBank/DDBJ whole genome shotgun (WGS) entry which is preliminary data.</text>
</comment>
<reference evidence="1" key="1">
    <citation type="submission" date="2022-11" db="EMBL/GenBank/DDBJ databases">
        <title>Nonomuraea corallina sp. nov., a new species of the genus Nonomuraea isolated from sea side sediment in Thai sea.</title>
        <authorList>
            <person name="Ngamcharungchit C."/>
            <person name="Matsumoto A."/>
            <person name="Suriyachadkun C."/>
            <person name="Panbangred W."/>
            <person name="Inahashi Y."/>
            <person name="Intra B."/>
        </authorList>
    </citation>
    <scope>NUCLEOTIDE SEQUENCE</scope>
    <source>
        <strain evidence="1">MCN248</strain>
    </source>
</reference>
<evidence type="ECO:0000313" key="1">
    <source>
        <dbReference type="EMBL" id="MDA0637836.1"/>
    </source>
</evidence>
<accession>A0ABT4SKT5</accession>